<protein>
    <submittedName>
        <fullName evidence="2">Uncharacterized protein</fullName>
    </submittedName>
</protein>
<keyword evidence="3" id="KW-1185">Reference proteome</keyword>
<proteinExistence type="predicted"/>
<organism evidence="2 3">
    <name type="scientific">Streptomyces termitum</name>
    <dbReference type="NCBI Taxonomy" id="67368"/>
    <lineage>
        <taxon>Bacteria</taxon>
        <taxon>Bacillati</taxon>
        <taxon>Actinomycetota</taxon>
        <taxon>Actinomycetes</taxon>
        <taxon>Kitasatosporales</taxon>
        <taxon>Streptomycetaceae</taxon>
        <taxon>Streptomyces</taxon>
    </lineage>
</organism>
<keyword evidence="1" id="KW-1133">Transmembrane helix</keyword>
<accession>A0A918TDC7</accession>
<evidence type="ECO:0000313" key="2">
    <source>
        <dbReference type="EMBL" id="GHB11431.1"/>
    </source>
</evidence>
<sequence>MPSDDAIINAEFPLLAKAVRSQGLGLGLLAVAGLLWVGAAVLLAMPYGDDNECPAPIASEYVHDRECVEELDWPLVTALFGGSVPLAALGAGAYASGSAVRRVAEHLERTERS</sequence>
<gene>
    <name evidence="2" type="ORF">GCM10010305_62720</name>
</gene>
<name>A0A918TDC7_9ACTN</name>
<evidence type="ECO:0000313" key="3">
    <source>
        <dbReference type="Proteomes" id="UP000644020"/>
    </source>
</evidence>
<feature type="transmembrane region" description="Helical" evidence="1">
    <location>
        <begin position="24"/>
        <end position="45"/>
    </location>
</feature>
<evidence type="ECO:0000256" key="1">
    <source>
        <dbReference type="SAM" id="Phobius"/>
    </source>
</evidence>
<keyword evidence="1" id="KW-0472">Membrane</keyword>
<dbReference type="EMBL" id="BMUL01000030">
    <property type="protein sequence ID" value="GHB11431.1"/>
    <property type="molecule type" value="Genomic_DNA"/>
</dbReference>
<reference evidence="2" key="1">
    <citation type="journal article" date="2014" name="Int. J. Syst. Evol. Microbiol.">
        <title>Complete genome sequence of Corynebacterium casei LMG S-19264T (=DSM 44701T), isolated from a smear-ripened cheese.</title>
        <authorList>
            <consortium name="US DOE Joint Genome Institute (JGI-PGF)"/>
            <person name="Walter F."/>
            <person name="Albersmeier A."/>
            <person name="Kalinowski J."/>
            <person name="Ruckert C."/>
        </authorList>
    </citation>
    <scope>NUCLEOTIDE SEQUENCE</scope>
    <source>
        <strain evidence="2">JCM 4518</strain>
    </source>
</reference>
<comment type="caution">
    <text evidence="2">The sequence shown here is derived from an EMBL/GenBank/DDBJ whole genome shotgun (WGS) entry which is preliminary data.</text>
</comment>
<dbReference type="Proteomes" id="UP000644020">
    <property type="component" value="Unassembled WGS sequence"/>
</dbReference>
<dbReference type="AlphaFoldDB" id="A0A918TDC7"/>
<feature type="transmembrane region" description="Helical" evidence="1">
    <location>
        <begin position="73"/>
        <end position="95"/>
    </location>
</feature>
<reference evidence="2" key="2">
    <citation type="submission" date="2020-09" db="EMBL/GenBank/DDBJ databases">
        <authorList>
            <person name="Sun Q."/>
            <person name="Ohkuma M."/>
        </authorList>
    </citation>
    <scope>NUCLEOTIDE SEQUENCE</scope>
    <source>
        <strain evidence="2">JCM 4518</strain>
    </source>
</reference>
<keyword evidence="1" id="KW-0812">Transmembrane</keyword>
<dbReference type="RefSeq" id="WP_189983637.1">
    <property type="nucleotide sequence ID" value="NZ_BMUL01000030.1"/>
</dbReference>